<evidence type="ECO:0000313" key="4">
    <source>
        <dbReference type="Proteomes" id="UP000007875"/>
    </source>
</evidence>
<dbReference type="InterPro" id="IPR003131">
    <property type="entry name" value="T1-type_BTB"/>
</dbReference>
<organism evidence="3 4">
    <name type="scientific">Ciona savignyi</name>
    <name type="common">Pacific transparent sea squirt</name>
    <dbReference type="NCBI Taxonomy" id="51511"/>
    <lineage>
        <taxon>Eukaryota</taxon>
        <taxon>Metazoa</taxon>
        <taxon>Chordata</taxon>
        <taxon>Tunicata</taxon>
        <taxon>Ascidiacea</taxon>
        <taxon>Phlebobranchia</taxon>
        <taxon>Cionidae</taxon>
        <taxon>Ciona</taxon>
    </lineage>
</organism>
<dbReference type="Pfam" id="PF11834">
    <property type="entry name" value="KHA"/>
    <property type="match status" value="1"/>
</dbReference>
<dbReference type="GeneTree" id="ENSGT00940000154314"/>
<dbReference type="InterPro" id="IPR000210">
    <property type="entry name" value="BTB/POZ_dom"/>
</dbReference>
<dbReference type="InterPro" id="IPR001646">
    <property type="entry name" value="5peptide_repeat"/>
</dbReference>
<accession>H2YXM1</accession>
<dbReference type="GO" id="GO:0051260">
    <property type="term" value="P:protein homooligomerization"/>
    <property type="evidence" value="ECO:0007669"/>
    <property type="project" value="InterPro"/>
</dbReference>
<reference evidence="3" key="3">
    <citation type="submission" date="2025-09" db="UniProtKB">
        <authorList>
            <consortium name="Ensembl"/>
        </authorList>
    </citation>
    <scope>IDENTIFICATION</scope>
</reference>
<evidence type="ECO:0000259" key="1">
    <source>
        <dbReference type="PROSITE" id="PS50097"/>
    </source>
</evidence>
<dbReference type="InterPro" id="IPR021789">
    <property type="entry name" value="KHA_dom"/>
</dbReference>
<evidence type="ECO:0000313" key="3">
    <source>
        <dbReference type="Ensembl" id="ENSCSAVP00000010082.1"/>
    </source>
</evidence>
<evidence type="ECO:0008006" key="5">
    <source>
        <dbReference type="Google" id="ProtNLM"/>
    </source>
</evidence>
<name>H2YXM1_CIOSA</name>
<dbReference type="InterPro" id="IPR011333">
    <property type="entry name" value="SKP1/BTB/POZ_sf"/>
</dbReference>
<dbReference type="Gene3D" id="2.160.20.80">
    <property type="entry name" value="E3 ubiquitin-protein ligase SopA"/>
    <property type="match status" value="1"/>
</dbReference>
<evidence type="ECO:0000259" key="2">
    <source>
        <dbReference type="PROSITE" id="PS51490"/>
    </source>
</evidence>
<dbReference type="Proteomes" id="UP000007875">
    <property type="component" value="Unassembled WGS sequence"/>
</dbReference>
<dbReference type="Pfam" id="PF02214">
    <property type="entry name" value="BTB_2"/>
    <property type="match status" value="1"/>
</dbReference>
<keyword evidence="4" id="KW-1185">Reference proteome</keyword>
<dbReference type="PROSITE" id="PS51490">
    <property type="entry name" value="KHA"/>
    <property type="match status" value="1"/>
</dbReference>
<dbReference type="OMA" id="YACIKNA"/>
<dbReference type="Gene3D" id="3.30.710.10">
    <property type="entry name" value="Potassium Channel Kv1.1, Chain A"/>
    <property type="match status" value="1"/>
</dbReference>
<feature type="domain" description="BTB" evidence="1">
    <location>
        <begin position="92"/>
        <end position="162"/>
    </location>
</feature>
<dbReference type="HOGENOM" id="CLU_043894_0_0_1"/>
<dbReference type="Gene3D" id="6.10.140.750">
    <property type="match status" value="1"/>
</dbReference>
<dbReference type="SMART" id="SM00225">
    <property type="entry name" value="BTB"/>
    <property type="match status" value="1"/>
</dbReference>
<dbReference type="PROSITE" id="PS50097">
    <property type="entry name" value="BTB"/>
    <property type="match status" value="1"/>
</dbReference>
<dbReference type="PANTHER" id="PTHR14136">
    <property type="entry name" value="BTB_POZ DOMAIN-CONTAINING PROTEIN KCTD9"/>
    <property type="match status" value="1"/>
</dbReference>
<dbReference type="SUPFAM" id="SSF141571">
    <property type="entry name" value="Pentapeptide repeat-like"/>
    <property type="match status" value="1"/>
</dbReference>
<protein>
    <recommendedName>
        <fullName evidence="5">KHA domain-containing protein</fullName>
    </recommendedName>
</protein>
<dbReference type="InParanoid" id="H2YXM1"/>
<dbReference type="Ensembl" id="ENSCSAVT00000010204.1">
    <property type="protein sequence ID" value="ENSCSAVP00000010082.1"/>
    <property type="gene ID" value="ENSCSAVG00000005947.1"/>
</dbReference>
<dbReference type="InterPro" id="IPR051082">
    <property type="entry name" value="Pentapeptide-BTB/POZ_domain"/>
</dbReference>
<dbReference type="AlphaFoldDB" id="H2YXM1"/>
<dbReference type="STRING" id="51511.ENSCSAVP00000010082"/>
<dbReference type="PANTHER" id="PTHR14136:SF17">
    <property type="entry name" value="BTB_POZ DOMAIN-CONTAINING PROTEIN KCTD9"/>
    <property type="match status" value="1"/>
</dbReference>
<dbReference type="SUPFAM" id="SSF54695">
    <property type="entry name" value="POZ domain"/>
    <property type="match status" value="1"/>
</dbReference>
<proteinExistence type="predicted"/>
<reference evidence="4" key="1">
    <citation type="submission" date="2003-08" db="EMBL/GenBank/DDBJ databases">
        <authorList>
            <person name="Birren B."/>
            <person name="Nusbaum C."/>
            <person name="Abebe A."/>
            <person name="Abouelleil A."/>
            <person name="Adekoya E."/>
            <person name="Ait-zahra M."/>
            <person name="Allen N."/>
            <person name="Allen T."/>
            <person name="An P."/>
            <person name="Anderson M."/>
            <person name="Anderson S."/>
            <person name="Arachchi H."/>
            <person name="Armbruster J."/>
            <person name="Bachantsang P."/>
            <person name="Baldwin J."/>
            <person name="Barry A."/>
            <person name="Bayul T."/>
            <person name="Blitshsteyn B."/>
            <person name="Bloom T."/>
            <person name="Blye J."/>
            <person name="Boguslavskiy L."/>
            <person name="Borowsky M."/>
            <person name="Boukhgalter B."/>
            <person name="Brunache A."/>
            <person name="Butler J."/>
            <person name="Calixte N."/>
            <person name="Calvo S."/>
            <person name="Camarata J."/>
            <person name="Campo K."/>
            <person name="Chang J."/>
            <person name="Cheshatsang Y."/>
            <person name="Citroen M."/>
            <person name="Collymore A."/>
            <person name="Considine T."/>
            <person name="Cook A."/>
            <person name="Cooke P."/>
            <person name="Corum B."/>
            <person name="Cuomo C."/>
            <person name="David R."/>
            <person name="Dawoe T."/>
            <person name="Degray S."/>
            <person name="Dodge S."/>
            <person name="Dooley K."/>
            <person name="Dorje P."/>
            <person name="Dorjee K."/>
            <person name="Dorris L."/>
            <person name="Duffey N."/>
            <person name="Dupes A."/>
            <person name="Elkins T."/>
            <person name="Engels R."/>
            <person name="Erickson J."/>
            <person name="Farina A."/>
            <person name="Faro S."/>
            <person name="Ferreira P."/>
            <person name="Fischer H."/>
            <person name="Fitzgerald M."/>
            <person name="Foley K."/>
            <person name="Gage D."/>
            <person name="Galagan J."/>
            <person name="Gearin G."/>
            <person name="Gnerre S."/>
            <person name="Gnirke A."/>
            <person name="Goyette A."/>
            <person name="Graham J."/>
            <person name="Grandbois E."/>
            <person name="Gyaltsen K."/>
            <person name="Hafez N."/>
            <person name="Hagopian D."/>
            <person name="Hagos B."/>
            <person name="Hall J."/>
            <person name="Hatcher B."/>
            <person name="Heller A."/>
            <person name="Higgins H."/>
            <person name="Honan T."/>
            <person name="Horn A."/>
            <person name="Houde N."/>
            <person name="Hughes L."/>
            <person name="Hulme W."/>
            <person name="Husby E."/>
            <person name="Iliev I."/>
            <person name="Jaffe D."/>
            <person name="Jones C."/>
            <person name="Kamal M."/>
            <person name="Kamat A."/>
            <person name="Kamvysselis M."/>
            <person name="Karlsson E."/>
            <person name="Kells C."/>
            <person name="Kieu A."/>
            <person name="Kisner P."/>
            <person name="Kodira C."/>
            <person name="Kulbokas E."/>
            <person name="Labutti K."/>
            <person name="Lama D."/>
            <person name="Landers T."/>
            <person name="Leger J."/>
            <person name="Levine S."/>
            <person name="Lewis D."/>
            <person name="Lewis T."/>
            <person name="Lindblad-toh K."/>
            <person name="Liu X."/>
            <person name="Lokyitsang T."/>
            <person name="Lokyitsang Y."/>
            <person name="Lucien O."/>
            <person name="Lui A."/>
            <person name="Ma L.J."/>
            <person name="Mabbitt R."/>
            <person name="Macdonald J."/>
            <person name="Maclean C."/>
            <person name="Major J."/>
            <person name="Manning J."/>
            <person name="Marabella R."/>
            <person name="Maru K."/>
            <person name="Matthews C."/>
            <person name="Mauceli E."/>
            <person name="Mccarthy M."/>
            <person name="Mcdonough S."/>
            <person name="Mcghee T."/>
            <person name="Meldrim J."/>
            <person name="Meneus L."/>
            <person name="Mesirov J."/>
            <person name="Mihalev A."/>
            <person name="Mihova T."/>
            <person name="Mikkelsen T."/>
            <person name="Mlenga V."/>
            <person name="Moru K."/>
            <person name="Mozes J."/>
            <person name="Mulrain L."/>
            <person name="Munson G."/>
            <person name="Naylor J."/>
            <person name="Newes C."/>
            <person name="Nguyen C."/>
            <person name="Nguyen N."/>
            <person name="Nguyen T."/>
            <person name="Nicol R."/>
            <person name="Nielsen C."/>
            <person name="Nizzari M."/>
            <person name="Norbu C."/>
            <person name="Norbu N."/>
            <person name="O'donnell P."/>
            <person name="Okoawo O."/>
            <person name="O'leary S."/>
            <person name="Omotosho B."/>
            <person name="O'neill K."/>
            <person name="Osman S."/>
            <person name="Parker S."/>
            <person name="Perrin D."/>
            <person name="Phunkhang P."/>
            <person name="Piqani B."/>
            <person name="Purcell S."/>
            <person name="Rachupka T."/>
            <person name="Ramasamy U."/>
            <person name="Rameau R."/>
            <person name="Ray V."/>
            <person name="Raymond C."/>
            <person name="Retta R."/>
            <person name="Richardson S."/>
            <person name="Rise C."/>
            <person name="Rodriguez J."/>
            <person name="Rogers J."/>
            <person name="Rogov P."/>
            <person name="Rutman M."/>
            <person name="Schupbach R."/>
            <person name="Seaman C."/>
            <person name="Settipalli S."/>
            <person name="Sharpe T."/>
            <person name="Sheridan J."/>
            <person name="Sherpa N."/>
            <person name="Shi J."/>
            <person name="Smirnov S."/>
            <person name="Smith C."/>
            <person name="Sougnez C."/>
            <person name="Spencer B."/>
            <person name="Stalker J."/>
            <person name="Stange-thomann N."/>
            <person name="Stavropoulos S."/>
            <person name="Stetson K."/>
            <person name="Stone C."/>
            <person name="Stone S."/>
            <person name="Stubbs M."/>
            <person name="Talamas J."/>
            <person name="Tchuinga P."/>
            <person name="Tenzing P."/>
            <person name="Tesfaye S."/>
            <person name="Theodore J."/>
            <person name="Thoulutsang Y."/>
            <person name="Topham K."/>
            <person name="Towey S."/>
            <person name="Tsamla T."/>
            <person name="Tsomo N."/>
            <person name="Vallee D."/>
            <person name="Vassiliev H."/>
            <person name="Venkataraman V."/>
            <person name="Vinson J."/>
            <person name="Vo A."/>
            <person name="Wade C."/>
            <person name="Wang S."/>
            <person name="Wangchuk T."/>
            <person name="Wangdi T."/>
            <person name="Whittaker C."/>
            <person name="Wilkinson J."/>
            <person name="Wu Y."/>
            <person name="Wyman D."/>
            <person name="Yadav S."/>
            <person name="Yang S."/>
            <person name="Yang X."/>
            <person name="Yeager S."/>
            <person name="Yee E."/>
            <person name="Young G."/>
            <person name="Zainoun J."/>
            <person name="Zembeck L."/>
            <person name="Zimmer A."/>
            <person name="Zody M."/>
            <person name="Lander E."/>
        </authorList>
    </citation>
    <scope>NUCLEOTIDE SEQUENCE [LARGE SCALE GENOMIC DNA]</scope>
</reference>
<reference evidence="3" key="2">
    <citation type="submission" date="2025-08" db="UniProtKB">
        <authorList>
            <consortium name="Ensembl"/>
        </authorList>
    </citation>
    <scope>IDENTIFICATION</scope>
</reference>
<feature type="domain" description="KHA" evidence="2">
    <location>
        <begin position="4"/>
        <end position="84"/>
    </location>
</feature>
<dbReference type="Pfam" id="PF00805">
    <property type="entry name" value="Pentapeptide"/>
    <property type="match status" value="3"/>
</dbReference>
<dbReference type="CDD" id="cd18368">
    <property type="entry name" value="BTB_POZ_KCTD9"/>
    <property type="match status" value="1"/>
</dbReference>
<dbReference type="eggNOG" id="KOG1665">
    <property type="taxonomic scope" value="Eukaryota"/>
</dbReference>
<dbReference type="FunFam" id="2.160.20.80:FF:000002">
    <property type="entry name" value="Potassium channel tetramerization domain-containing 9a"/>
    <property type="match status" value="1"/>
</dbReference>
<sequence length="390" mass="43245">MKKRVQVFMSPEEGPGKIFIVPKTMQELLESIATYYHELCFNKLYTREGAVVDDIQQIRDNDVLYTRVGKKLPNENPAEVFPQIKPKTSDWVTLNVGGKIFRTTRTTLVARDPGSMLAKMFQQPERWANTTDENGAFLFDRSPRYFQPLLDYMRHGKLIVDPGINPKGVLEEANFYGLIAAAEEAKILVQEQQMLGYEEPLTRCIVIKALLSSPGKCELRFQGVNFSGADLSLLDLRYVNFKLATLTNCNLTQANLYCCSLERTNLSGSTLDGANLQGVRMICCNAEGCSMKGCNFDDPSGIKANMEGANMKGVNFEGSLLAGANLRVATLKNSNLKNCDLRGAILAGTDLEDCDLSGCDLFEANLRGCNVKGTKFEEMITPLHMTQSVP</sequence>